<proteinExistence type="predicted"/>
<comment type="caution">
    <text evidence="2">The sequence shown here is derived from an EMBL/GenBank/DDBJ whole genome shotgun (WGS) entry which is preliminary data.</text>
</comment>
<evidence type="ECO:0000256" key="1">
    <source>
        <dbReference type="SAM" id="MobiDB-lite"/>
    </source>
</evidence>
<reference evidence="2" key="1">
    <citation type="submission" date="2022-04" db="EMBL/GenBank/DDBJ databases">
        <title>Carnegiea gigantea Genome sequencing and assembly v2.</title>
        <authorList>
            <person name="Copetti D."/>
            <person name="Sanderson M.J."/>
            <person name="Burquez A."/>
            <person name="Wojciechowski M.F."/>
        </authorList>
    </citation>
    <scope>NUCLEOTIDE SEQUENCE</scope>
    <source>
        <strain evidence="2">SGP5-SGP5p</strain>
        <tissue evidence="2">Aerial part</tissue>
    </source>
</reference>
<dbReference type="AlphaFoldDB" id="A0A9Q1K7I6"/>
<organism evidence="2 3">
    <name type="scientific">Carnegiea gigantea</name>
    <dbReference type="NCBI Taxonomy" id="171969"/>
    <lineage>
        <taxon>Eukaryota</taxon>
        <taxon>Viridiplantae</taxon>
        <taxon>Streptophyta</taxon>
        <taxon>Embryophyta</taxon>
        <taxon>Tracheophyta</taxon>
        <taxon>Spermatophyta</taxon>
        <taxon>Magnoliopsida</taxon>
        <taxon>eudicotyledons</taxon>
        <taxon>Gunneridae</taxon>
        <taxon>Pentapetalae</taxon>
        <taxon>Caryophyllales</taxon>
        <taxon>Cactineae</taxon>
        <taxon>Cactaceae</taxon>
        <taxon>Cactoideae</taxon>
        <taxon>Echinocereeae</taxon>
        <taxon>Carnegiea</taxon>
    </lineage>
</organism>
<evidence type="ECO:0000313" key="3">
    <source>
        <dbReference type="Proteomes" id="UP001153076"/>
    </source>
</evidence>
<feature type="compositionally biased region" description="Basic and acidic residues" evidence="1">
    <location>
        <begin position="31"/>
        <end position="46"/>
    </location>
</feature>
<accession>A0A9Q1K7I6</accession>
<dbReference type="Proteomes" id="UP001153076">
    <property type="component" value="Unassembled WGS sequence"/>
</dbReference>
<dbReference type="EMBL" id="JAKOGI010000258">
    <property type="protein sequence ID" value="KAJ8438320.1"/>
    <property type="molecule type" value="Genomic_DNA"/>
</dbReference>
<protein>
    <submittedName>
        <fullName evidence="2">Uncharacterized protein</fullName>
    </submittedName>
</protein>
<keyword evidence="3" id="KW-1185">Reference proteome</keyword>
<evidence type="ECO:0000313" key="2">
    <source>
        <dbReference type="EMBL" id="KAJ8438320.1"/>
    </source>
</evidence>
<name>A0A9Q1K7I6_9CARY</name>
<sequence>MHVQFNPINGRNLWEQVGVQVHPPEFKDTKKNLAFKRKPEEGESSYRRSKRCGTGQVSRKGQKHTCSKCGGVGHTKKTCKISEGPTIVSQDSGPSSPPLSQMSITTNITSQGATTPMPPTSTQQKLLIKRGGACFTLATTSSVQQPQAKTSSVQAARIHFIESARTGKTRPSQVSMRIIGTSFLLLKGEYE</sequence>
<feature type="region of interest" description="Disordered" evidence="1">
    <location>
        <begin position="31"/>
        <end position="69"/>
    </location>
</feature>
<gene>
    <name evidence="2" type="ORF">Cgig2_013368</name>
</gene>